<evidence type="ECO:0000256" key="2">
    <source>
        <dbReference type="ARBA" id="ARBA00022630"/>
    </source>
</evidence>
<feature type="domain" description="Nitroreductase" evidence="6">
    <location>
        <begin position="7"/>
        <end position="160"/>
    </location>
</feature>
<keyword evidence="3 5" id="KW-0288">FMN</keyword>
<dbReference type="RefSeq" id="WP_052653324.1">
    <property type="nucleotide sequence ID" value="NZ_CCXS01000001.1"/>
</dbReference>
<dbReference type="AlphaFoldDB" id="A0A098EQK5"/>
<protein>
    <submittedName>
        <fullName evidence="7">FMN reductase (NADPH)</fullName>
    </submittedName>
</protein>
<dbReference type="STRING" id="1499687.BN1080_03106"/>
<dbReference type="GO" id="GO:0016491">
    <property type="term" value="F:oxidoreductase activity"/>
    <property type="evidence" value="ECO:0007669"/>
    <property type="project" value="UniProtKB-UniRule"/>
</dbReference>
<proteinExistence type="inferred from homology"/>
<dbReference type="PIRSF" id="PIRSF005426">
    <property type="entry name" value="Frp"/>
    <property type="match status" value="1"/>
</dbReference>
<dbReference type="EMBL" id="CCXS01000001">
    <property type="protein sequence ID" value="CEG24087.1"/>
    <property type="molecule type" value="Genomic_DNA"/>
</dbReference>
<dbReference type="Gene3D" id="3.40.109.10">
    <property type="entry name" value="NADH Oxidase"/>
    <property type="match status" value="1"/>
</dbReference>
<dbReference type="InterPro" id="IPR000415">
    <property type="entry name" value="Nitroreductase-like"/>
</dbReference>
<reference evidence="7 8" key="1">
    <citation type="submission" date="2014-09" db="EMBL/GenBank/DDBJ databases">
        <authorList>
            <person name="Urmite Genomes Urmite Genomes"/>
        </authorList>
    </citation>
    <scope>NUCLEOTIDE SEQUENCE [LARGE SCALE GENOMIC DNA]</scope>
    <source>
        <strain evidence="7 8">ES2</strain>
    </source>
</reference>
<keyword evidence="4 5" id="KW-0560">Oxidoreductase</keyword>
<keyword evidence="2 5" id="KW-0285">Flavoprotein</keyword>
<comment type="similarity">
    <text evidence="1 5">Belongs to the flavin oxidoreductase frp family.</text>
</comment>
<evidence type="ECO:0000313" key="7">
    <source>
        <dbReference type="EMBL" id="CEG24087.1"/>
    </source>
</evidence>
<evidence type="ECO:0000313" key="8">
    <source>
        <dbReference type="Proteomes" id="UP000043699"/>
    </source>
</evidence>
<sequence>MVIELMKSHASVRDYKEKQLTREEVSELIQAAQHAATSHFVQAYSVVWVTDPEKRKKLGELSRNSKQMEGAGAVFLMCADYNRLKHAGEIQGENIVFDQAENLLVAVTDVGLLAQNLALAAESKGYGICYIGGVRNNMEAISELVGLPEGVFPVYGLTVGVPNEGNEVKPRLPVEAILHENEYDEAKYETLLPEYDMAIQQYYERRSTNQKSETWTQQMANFLKRPHRQDLKGVLAKKGFLFK</sequence>
<dbReference type="InterPro" id="IPR016446">
    <property type="entry name" value="Flavin_OxRdtase_Frp"/>
</dbReference>
<dbReference type="InterPro" id="IPR029479">
    <property type="entry name" value="Nitroreductase"/>
</dbReference>
<dbReference type="PANTHER" id="PTHR43425">
    <property type="entry name" value="OXYGEN-INSENSITIVE NADPH NITROREDUCTASE"/>
    <property type="match status" value="1"/>
</dbReference>
<keyword evidence="8" id="KW-1185">Reference proteome</keyword>
<dbReference type="CDD" id="cd02146">
    <property type="entry name" value="NfsA-like"/>
    <property type="match status" value="1"/>
</dbReference>
<dbReference type="Pfam" id="PF00881">
    <property type="entry name" value="Nitroreductase"/>
    <property type="match status" value="1"/>
</dbReference>
<gene>
    <name evidence="7" type="primary">nfrA1</name>
    <name evidence="7" type="ORF">BN1080_03106</name>
</gene>
<dbReference type="PANTHER" id="PTHR43425:SF3">
    <property type="entry name" value="NADPH-DEPENDENT OXIDOREDUCTASE"/>
    <property type="match status" value="1"/>
</dbReference>
<name>A0A098EQK5_9BACL</name>
<accession>A0A098EQK5</accession>
<evidence type="ECO:0000256" key="5">
    <source>
        <dbReference type="PIRNR" id="PIRNR005426"/>
    </source>
</evidence>
<dbReference type="SUPFAM" id="SSF55469">
    <property type="entry name" value="FMN-dependent nitroreductase-like"/>
    <property type="match status" value="1"/>
</dbReference>
<organism evidence="7 8">
    <name type="scientific">Planococcus massiliensis</name>
    <dbReference type="NCBI Taxonomy" id="1499687"/>
    <lineage>
        <taxon>Bacteria</taxon>
        <taxon>Bacillati</taxon>
        <taxon>Bacillota</taxon>
        <taxon>Bacilli</taxon>
        <taxon>Bacillales</taxon>
        <taxon>Caryophanaceae</taxon>
        <taxon>Planococcus</taxon>
    </lineage>
</organism>
<evidence type="ECO:0000256" key="1">
    <source>
        <dbReference type="ARBA" id="ARBA00008366"/>
    </source>
</evidence>
<evidence type="ECO:0000259" key="6">
    <source>
        <dbReference type="Pfam" id="PF00881"/>
    </source>
</evidence>
<evidence type="ECO:0000256" key="4">
    <source>
        <dbReference type="ARBA" id="ARBA00023002"/>
    </source>
</evidence>
<dbReference type="Proteomes" id="UP000043699">
    <property type="component" value="Unassembled WGS sequence"/>
</dbReference>
<keyword evidence="5" id="KW-0521">NADP</keyword>
<evidence type="ECO:0000256" key="3">
    <source>
        <dbReference type="ARBA" id="ARBA00022643"/>
    </source>
</evidence>
<dbReference type="OrthoDB" id="9775805at2"/>